<sequence length="1027" mass="116773">MTEDTKWEQIPKSNHPPRIPPNARETHIRSPNLVQPGPSPDVIFPQPEIRSISEEQLIQEVQGIYAGLVMVEKKCIEIDQRRQPSSDLTSMQWEALISLHKTLLHEHHDFFLASQHPSAALAFRSLATKYSMPARMWRHGIHSFLELLRQHLPASLDHMLSFIYIAYSMMTSLQEASASPFDAAWVGCLGALARYRMHVAQYWYNKADEDTMVPRTQHHLAVLGWPNIFQQTVVYFKSLHSILYTRNLNFPFLLDGSAPRHTPHGPPNISALADLYRNKPSTPFSDAVVAFASERLASDTSQPEPNLLHSIQEFVSRGLSYPLHALEVFPQFFFRKTVQAHNHSGQGFYRSTGYTSNGVASVIQHLRIRSQLASFFGLSILLSCSSAHPINQVGHNERQQNVSRRLAPDDIVLLVFATLSIPVCYLLGQKLGHPRTFGTSMVVFNIVNLMTSGDPLVSRVGHWVGLGLSFTFTSIFAGLLAKSYRHITRSIAHSVAFLLGVWIVNHLLRQSSPPDGLGGDKSDSASQYLLSSIAFTLICWWKIAEWSIPISHRNLAIGMPMNGSINYSALWSPAPALTSPLTMANQAHNLPWQTLASNFKYIPENPRYLWKTNIYPTHKPGQAKQLTHFANAFEQTVEAFSSSERAKYPAAEEHNEDTPHVVDDESEYMSTAVARKIERTLQRFRHARMAESIQLGPWQNHPPAKDRGTPYCDNTVILSNECQQMSFWVRSYDDCDPRLMCNLHDHQNAAELIKMLLLHNEMDVLLRVAMRPENAGLIAAWWSFPYKFPPDYGWGELMRTALMVYVCLNVLYVIEERKVADDASSESRSDMDYRRTAAYQMMLCRCTAVRDYDVHTYPHREFFGVLNGMYAVRDWNDDVVYGRVSLAQMRQPGFAHVHVPSRLDVETVLGYLGTKGLPTELGLTVLEFAKYEPHRLSTVPDDPLHADNAVQLRKYLGYCWRLLVRCDMLAKACGKRVDWVGEMTQCIFHLFGVKYPKMFKSGVEEDVNGGFRVWKGNEIERCWIKFV</sequence>
<dbReference type="Gene3D" id="1.25.40.10">
    <property type="entry name" value="Tetratricopeptide repeat domain"/>
    <property type="match status" value="1"/>
</dbReference>
<dbReference type="InterPro" id="IPR011990">
    <property type="entry name" value="TPR-like_helical_dom_sf"/>
</dbReference>
<accession>A0A1J9PTX5</accession>
<proteinExistence type="predicted"/>
<feature type="region of interest" description="Disordered" evidence="1">
    <location>
        <begin position="1"/>
        <end position="40"/>
    </location>
</feature>
<comment type="caution">
    <text evidence="2">The sequence shown here is derived from an EMBL/GenBank/DDBJ whole genome shotgun (WGS) entry which is preliminary data.</text>
</comment>
<dbReference type="AlphaFoldDB" id="A0A1J9PTX5"/>
<evidence type="ECO:0000313" key="3">
    <source>
        <dbReference type="Proteomes" id="UP000182235"/>
    </source>
</evidence>
<dbReference type="OrthoDB" id="3204049at2759"/>
<dbReference type="Proteomes" id="UP000182235">
    <property type="component" value="Unassembled WGS sequence"/>
</dbReference>
<dbReference type="VEuPathDB" id="FungiDB:AJ78_00216"/>
<evidence type="ECO:0000313" key="2">
    <source>
        <dbReference type="EMBL" id="OJD19856.1"/>
    </source>
</evidence>
<evidence type="ECO:0000256" key="1">
    <source>
        <dbReference type="SAM" id="MobiDB-lite"/>
    </source>
</evidence>
<organism evidence="2 3">
    <name type="scientific">Emergomyces pasteurianus Ep9510</name>
    <dbReference type="NCBI Taxonomy" id="1447872"/>
    <lineage>
        <taxon>Eukaryota</taxon>
        <taxon>Fungi</taxon>
        <taxon>Dikarya</taxon>
        <taxon>Ascomycota</taxon>
        <taxon>Pezizomycotina</taxon>
        <taxon>Eurotiomycetes</taxon>
        <taxon>Eurotiomycetidae</taxon>
        <taxon>Onygenales</taxon>
        <taxon>Ajellomycetaceae</taxon>
        <taxon>Emergomyces</taxon>
    </lineage>
</organism>
<name>A0A1J9PTX5_9EURO</name>
<evidence type="ECO:0008006" key="4">
    <source>
        <dbReference type="Google" id="ProtNLM"/>
    </source>
</evidence>
<reference evidence="2 3" key="1">
    <citation type="submission" date="2015-07" db="EMBL/GenBank/DDBJ databases">
        <title>Emmonsia species relationships and genome sequence.</title>
        <authorList>
            <consortium name="The Broad Institute Genomics Platform"/>
            <person name="Cuomo C.A."/>
            <person name="Munoz J.F."/>
            <person name="Imamovic A."/>
            <person name="Priest M.E."/>
            <person name="Young S."/>
            <person name="Clay O.K."/>
            <person name="McEwen J.G."/>
        </authorList>
    </citation>
    <scope>NUCLEOTIDE SEQUENCE [LARGE SCALE GENOMIC DNA]</scope>
    <source>
        <strain evidence="2 3">UAMH 9510</strain>
    </source>
</reference>
<keyword evidence="3" id="KW-1185">Reference proteome</keyword>
<dbReference type="EMBL" id="LGRN01000003">
    <property type="protein sequence ID" value="OJD19856.1"/>
    <property type="molecule type" value="Genomic_DNA"/>
</dbReference>
<gene>
    <name evidence="2" type="ORF">AJ78_00216</name>
</gene>
<dbReference type="SUPFAM" id="SSF48452">
    <property type="entry name" value="TPR-like"/>
    <property type="match status" value="1"/>
</dbReference>
<protein>
    <recommendedName>
        <fullName evidence="4">DNA/RNA-binding domain-containing protein</fullName>
    </recommendedName>
</protein>